<accession>A0ABW7XHN4</accession>
<evidence type="ECO:0008006" key="3">
    <source>
        <dbReference type="Google" id="ProtNLM"/>
    </source>
</evidence>
<evidence type="ECO:0000313" key="1">
    <source>
        <dbReference type="EMBL" id="MFI2486840.1"/>
    </source>
</evidence>
<protein>
    <recommendedName>
        <fullName evidence="3">EVE domain-containing protein</fullName>
    </recommendedName>
</protein>
<sequence>MTHWLYPVNRDSWGYKASPTMFMAGKKHTYPWRLPRKLEITTGDLIWVRESIHPENPVAKVVGVGVVQSDEPEPHGGAFRFDVLFGTDLCRHLAANPFALVVDSIPMRARKLKDQEQAQLALALFEFTVAETRTQASGKRSGSLW</sequence>
<dbReference type="EMBL" id="JBIRYI010000004">
    <property type="protein sequence ID" value="MFI2486840.1"/>
    <property type="molecule type" value="Genomic_DNA"/>
</dbReference>
<evidence type="ECO:0000313" key="2">
    <source>
        <dbReference type="Proteomes" id="UP001611580"/>
    </source>
</evidence>
<comment type="caution">
    <text evidence="1">The sequence shown here is derived from an EMBL/GenBank/DDBJ whole genome shotgun (WGS) entry which is preliminary data.</text>
</comment>
<keyword evidence="2" id="KW-1185">Reference proteome</keyword>
<reference evidence="1 2" key="1">
    <citation type="submission" date="2024-10" db="EMBL/GenBank/DDBJ databases">
        <title>The Natural Products Discovery Center: Release of the First 8490 Sequenced Strains for Exploring Actinobacteria Biosynthetic Diversity.</title>
        <authorList>
            <person name="Kalkreuter E."/>
            <person name="Kautsar S.A."/>
            <person name="Yang D."/>
            <person name="Bader C.D."/>
            <person name="Teijaro C.N."/>
            <person name="Fluegel L."/>
            <person name="Davis C.M."/>
            <person name="Simpson J.R."/>
            <person name="Lauterbach L."/>
            <person name="Steele A.D."/>
            <person name="Gui C."/>
            <person name="Meng S."/>
            <person name="Li G."/>
            <person name="Viehrig K."/>
            <person name="Ye F."/>
            <person name="Su P."/>
            <person name="Kiefer A.F."/>
            <person name="Nichols A."/>
            <person name="Cepeda A.J."/>
            <person name="Yan W."/>
            <person name="Fan B."/>
            <person name="Jiang Y."/>
            <person name="Adhikari A."/>
            <person name="Zheng C.-J."/>
            <person name="Schuster L."/>
            <person name="Cowan T.M."/>
            <person name="Smanski M.J."/>
            <person name="Chevrette M.G."/>
            <person name="De Carvalho L.P.S."/>
            <person name="Shen B."/>
        </authorList>
    </citation>
    <scope>NUCLEOTIDE SEQUENCE [LARGE SCALE GENOMIC DNA]</scope>
    <source>
        <strain evidence="1 2">NPDC019481</strain>
    </source>
</reference>
<gene>
    <name evidence="1" type="ORF">ACH47X_08020</name>
</gene>
<organism evidence="1 2">
    <name type="scientific">Promicromonospora kroppenstedtii</name>
    <dbReference type="NCBI Taxonomy" id="440482"/>
    <lineage>
        <taxon>Bacteria</taxon>
        <taxon>Bacillati</taxon>
        <taxon>Actinomycetota</taxon>
        <taxon>Actinomycetes</taxon>
        <taxon>Micrococcales</taxon>
        <taxon>Promicromonosporaceae</taxon>
        <taxon>Promicromonospora</taxon>
    </lineage>
</organism>
<dbReference type="Proteomes" id="UP001611580">
    <property type="component" value="Unassembled WGS sequence"/>
</dbReference>
<dbReference type="RefSeq" id="WP_397403087.1">
    <property type="nucleotide sequence ID" value="NZ_JBIRYI010000004.1"/>
</dbReference>
<proteinExistence type="predicted"/>
<name>A0ABW7XHN4_9MICO</name>